<dbReference type="GO" id="GO:0008195">
    <property type="term" value="F:phosphatidate phosphatase activity"/>
    <property type="evidence" value="ECO:0007669"/>
    <property type="project" value="TreeGrafter"/>
</dbReference>
<evidence type="ECO:0000313" key="5">
    <source>
        <dbReference type="Proteomes" id="UP001187192"/>
    </source>
</evidence>
<feature type="region of interest" description="Disordered" evidence="2">
    <location>
        <begin position="531"/>
        <end position="586"/>
    </location>
</feature>
<sequence>MNAVGRLGSYISRGVYTVSGPFHPFGGCVDIIVVEQQDGSFKSSPWYVRFGKFQGVLKTKEKVVKICVNGVEANFYMYLDHKGEAYFLKEVDVVEEAESVLNHLSSGDEETEGRSRGDRMPLQSESCNFDVGNSIPVGQIDASNGKVMRRSNSRRAQILGLVFGRRSMRENDYGGEKENDMQRVDSLERAEFAAKLLEVKWSTNLDTSKPRKGNASLFSDSNVLDGQACRDVEIDGQMSHVSLSEKYAETSTLSEIVPESESEVASNVTRYADESTTMLVTEYKENADGVCSEGVGANDLQVPMELEVCTSKQLDEEEVFNRKDVELQLPDHGITPNGRIDTVQSSIYCESSERSIVRNDASSEQTQEALYIASGGCGDLHVHAEMLHARTEPLSEDMVIEQLFEDFQLEVPTVVGPNGCSERTNPFCSCTEPFIAPESDAQIIHTNPMSGSGEEVEPECLSTISSFTKFQQFEDEENTKAEGISKFQHSSKSEITEETNILSLISLEEEQLLFGNIDEFKSSEIQRIESKPPVFIDKENFPSSSPKSTEELNDDQSHSSAEKFEEKNQSTDSEVKDSTGNMRAASSPIGITRYNVEEVGRLAESLPNMWSPTESFGENDVNCLSHSLDSNSKPLNWAMRSKDNLSSIVSDGDKEHQLAAELSDIKDDFVTGELKDIPSNPAVGCSPMLASQAFDAEKLDLEKFTALGPEVMKDDWLVMRINGCYFPWDAAAFYCLRNGFIWKFTNIEPKDMIVVDQVEKTITGDPSKASIAPSGNWGLWPFPFRRSRSRKGMQPVLSDVGNSDADNASEIKFGVAEAKDMLEGKVVKKTVRVLCPTSEQLASLNLREGRNTVTYTFLTPMLGKQQVDARIYLWKWNTQIVISDVDGTITRSDVLGQFMPLVGVDWSHLGVAHLFSAIKENGYQLLFLSARAISQAYLTRQFLFNLKQDGKALPDGPVVISPDGLFPSLYREVIRRAPHEFKISCLEEIRSLFPSDCNPFYAGFGNRDTDEISYLKVGIPKGKIFIINPKGEVAVNRRLDTKSYKSIHALVNGMFPPATSFEQEDFNSWNFWKLPPPVIDV</sequence>
<evidence type="ECO:0000256" key="2">
    <source>
        <dbReference type="SAM" id="MobiDB-lite"/>
    </source>
</evidence>
<dbReference type="EMBL" id="BTGU01000005">
    <property type="protein sequence ID" value="GMN35176.1"/>
    <property type="molecule type" value="Genomic_DNA"/>
</dbReference>
<reference evidence="4" key="1">
    <citation type="submission" date="2023-07" db="EMBL/GenBank/DDBJ databases">
        <title>draft genome sequence of fig (Ficus carica).</title>
        <authorList>
            <person name="Takahashi T."/>
            <person name="Nishimura K."/>
        </authorList>
    </citation>
    <scope>NUCLEOTIDE SEQUENCE</scope>
</reference>
<dbReference type="Pfam" id="PF08235">
    <property type="entry name" value="LNS2"/>
    <property type="match status" value="1"/>
</dbReference>
<comment type="caution">
    <text evidence="4">The sequence shown here is derived from an EMBL/GenBank/DDBJ whole genome shotgun (WGS) entry which is preliminary data.</text>
</comment>
<evidence type="ECO:0000256" key="1">
    <source>
        <dbReference type="ARBA" id="ARBA00005476"/>
    </source>
</evidence>
<name>A0AA88A0I5_FICCA</name>
<feature type="compositionally biased region" description="Basic and acidic residues" evidence="2">
    <location>
        <begin position="531"/>
        <end position="540"/>
    </location>
</feature>
<accession>A0AA88A0I5</accession>
<evidence type="ECO:0000313" key="4">
    <source>
        <dbReference type="EMBL" id="GMN35176.1"/>
    </source>
</evidence>
<feature type="region of interest" description="Disordered" evidence="2">
    <location>
        <begin position="103"/>
        <end position="123"/>
    </location>
</feature>
<dbReference type="SMART" id="SM00775">
    <property type="entry name" value="LNS2"/>
    <property type="match status" value="1"/>
</dbReference>
<comment type="similarity">
    <text evidence="1">Belongs to the lipin family.</text>
</comment>
<dbReference type="InterPro" id="IPR026058">
    <property type="entry name" value="LIPIN"/>
</dbReference>
<dbReference type="InterPro" id="IPR036412">
    <property type="entry name" value="HAD-like_sf"/>
</dbReference>
<protein>
    <recommendedName>
        <fullName evidence="3">LNS2/PITP domain-containing protein</fullName>
    </recommendedName>
</protein>
<dbReference type="PANTHER" id="PTHR12181">
    <property type="entry name" value="LIPIN"/>
    <property type="match status" value="1"/>
</dbReference>
<dbReference type="Pfam" id="PF04571">
    <property type="entry name" value="Lipin_N"/>
    <property type="match status" value="1"/>
</dbReference>
<dbReference type="InterPro" id="IPR031315">
    <property type="entry name" value="LNS2/PITP"/>
</dbReference>
<gene>
    <name evidence="4" type="ORF">TIFTF001_005139</name>
</gene>
<proteinExistence type="inferred from homology"/>
<dbReference type="InterPro" id="IPR007651">
    <property type="entry name" value="Lipin_N"/>
</dbReference>
<dbReference type="PANTHER" id="PTHR12181:SF12">
    <property type="entry name" value="PHOSPHATIDATE PHOSPHATASE"/>
    <property type="match status" value="1"/>
</dbReference>
<dbReference type="Proteomes" id="UP001187192">
    <property type="component" value="Unassembled WGS sequence"/>
</dbReference>
<dbReference type="InterPro" id="IPR013209">
    <property type="entry name" value="LNS2"/>
</dbReference>
<feature type="domain" description="LNS2/PITP" evidence="3">
    <location>
        <begin position="880"/>
        <end position="1036"/>
    </location>
</feature>
<organism evidence="4 5">
    <name type="scientific">Ficus carica</name>
    <name type="common">Common fig</name>
    <dbReference type="NCBI Taxonomy" id="3494"/>
    <lineage>
        <taxon>Eukaryota</taxon>
        <taxon>Viridiplantae</taxon>
        <taxon>Streptophyta</taxon>
        <taxon>Embryophyta</taxon>
        <taxon>Tracheophyta</taxon>
        <taxon>Spermatophyta</taxon>
        <taxon>Magnoliopsida</taxon>
        <taxon>eudicotyledons</taxon>
        <taxon>Gunneridae</taxon>
        <taxon>Pentapetalae</taxon>
        <taxon>rosids</taxon>
        <taxon>fabids</taxon>
        <taxon>Rosales</taxon>
        <taxon>Moraceae</taxon>
        <taxon>Ficeae</taxon>
        <taxon>Ficus</taxon>
    </lineage>
</organism>
<feature type="compositionally biased region" description="Basic and acidic residues" evidence="2">
    <location>
        <begin position="555"/>
        <end position="577"/>
    </location>
</feature>
<keyword evidence="5" id="KW-1185">Reference proteome</keyword>
<dbReference type="AlphaFoldDB" id="A0AA88A0I5"/>
<dbReference type="SUPFAM" id="SSF56784">
    <property type="entry name" value="HAD-like"/>
    <property type="match status" value="1"/>
</dbReference>
<evidence type="ECO:0000259" key="3">
    <source>
        <dbReference type="SMART" id="SM00775"/>
    </source>
</evidence>